<protein>
    <recommendedName>
        <fullName evidence="3">NmrA-like domain-containing protein</fullName>
    </recommendedName>
</protein>
<dbReference type="InterPro" id="IPR008030">
    <property type="entry name" value="NmrA-like"/>
</dbReference>
<organism evidence="5 6">
    <name type="scientific">Aspergillus tanneri</name>
    <dbReference type="NCBI Taxonomy" id="1220188"/>
    <lineage>
        <taxon>Eukaryota</taxon>
        <taxon>Fungi</taxon>
        <taxon>Dikarya</taxon>
        <taxon>Ascomycota</taxon>
        <taxon>Pezizomycotina</taxon>
        <taxon>Eurotiomycetes</taxon>
        <taxon>Eurotiomycetidae</taxon>
        <taxon>Eurotiales</taxon>
        <taxon>Aspergillaceae</taxon>
        <taxon>Aspergillus</taxon>
        <taxon>Aspergillus subgen. Circumdati</taxon>
    </lineage>
</organism>
<comment type="caution">
    <text evidence="5">The sequence shown here is derived from an EMBL/GenBank/DDBJ whole genome shotgun (WGS) entry which is preliminary data.</text>
</comment>
<evidence type="ECO:0000313" key="5">
    <source>
        <dbReference type="EMBL" id="THC99767.1"/>
    </source>
</evidence>
<reference evidence="4 7" key="2">
    <citation type="submission" date="2019-08" db="EMBL/GenBank/DDBJ databases">
        <title>The genome sequence of a newly discovered highly antifungal drug resistant Aspergillus species, Aspergillus tanneri NIH 1004.</title>
        <authorList>
            <person name="Mounaud S."/>
            <person name="Singh I."/>
            <person name="Joardar V."/>
            <person name="Pakala S."/>
            <person name="Pakala S."/>
            <person name="Venepally P."/>
            <person name="Chung J.K."/>
            <person name="Losada L."/>
            <person name="Nierman W.C."/>
        </authorList>
    </citation>
    <scope>NUCLEOTIDE SEQUENCE [LARGE SCALE GENOMIC DNA]</scope>
    <source>
        <strain evidence="4 7">NIH1004</strain>
    </source>
</reference>
<dbReference type="EMBL" id="QUQM01000001">
    <property type="protein sequence ID" value="KAA8650352.1"/>
    <property type="molecule type" value="Genomic_DNA"/>
</dbReference>
<keyword evidence="2" id="KW-0560">Oxidoreductase</keyword>
<evidence type="ECO:0000256" key="2">
    <source>
        <dbReference type="ARBA" id="ARBA00023002"/>
    </source>
</evidence>
<dbReference type="Proteomes" id="UP000308092">
    <property type="component" value="Unassembled WGS sequence"/>
</dbReference>
<dbReference type="PANTHER" id="PTHR47706">
    <property type="entry name" value="NMRA-LIKE FAMILY PROTEIN"/>
    <property type="match status" value="1"/>
</dbReference>
<dbReference type="InterPro" id="IPR051609">
    <property type="entry name" value="NmrA/Isoflavone_reductase-like"/>
</dbReference>
<dbReference type="AlphaFoldDB" id="A0A4S3JWG4"/>
<dbReference type="SUPFAM" id="SSF51735">
    <property type="entry name" value="NAD(P)-binding Rossmann-fold domains"/>
    <property type="match status" value="1"/>
</dbReference>
<proteinExistence type="predicted"/>
<dbReference type="GeneID" id="54325738"/>
<dbReference type="STRING" id="1220188.A0A4S3JWG4"/>
<dbReference type="GO" id="GO:0016491">
    <property type="term" value="F:oxidoreductase activity"/>
    <property type="evidence" value="ECO:0007669"/>
    <property type="project" value="UniProtKB-KW"/>
</dbReference>
<dbReference type="OrthoDB" id="9974981at2759"/>
<dbReference type="Gene3D" id="3.90.25.10">
    <property type="entry name" value="UDP-galactose 4-epimerase, domain 1"/>
    <property type="match status" value="1"/>
</dbReference>
<evidence type="ECO:0000313" key="6">
    <source>
        <dbReference type="Proteomes" id="UP000308092"/>
    </source>
</evidence>
<dbReference type="PANTHER" id="PTHR47706:SF9">
    <property type="entry name" value="NMRA-LIKE DOMAIN-CONTAINING PROTEIN-RELATED"/>
    <property type="match status" value="1"/>
</dbReference>
<evidence type="ECO:0000313" key="4">
    <source>
        <dbReference type="EMBL" id="KAA8650352.1"/>
    </source>
</evidence>
<evidence type="ECO:0000259" key="3">
    <source>
        <dbReference type="Pfam" id="PF05368"/>
    </source>
</evidence>
<keyword evidence="6" id="KW-1185">Reference proteome</keyword>
<gene>
    <name evidence="4" type="ORF">ATNIH1004_003036</name>
    <name evidence="5" type="ORF">EYZ11_000697</name>
</gene>
<dbReference type="InterPro" id="IPR045312">
    <property type="entry name" value="PCBER-like"/>
</dbReference>
<dbReference type="Proteomes" id="UP000324241">
    <property type="component" value="Unassembled WGS sequence"/>
</dbReference>
<dbReference type="Gene3D" id="3.40.50.720">
    <property type="entry name" value="NAD(P)-binding Rossmann-like Domain"/>
    <property type="match status" value="1"/>
</dbReference>
<dbReference type="CDD" id="cd05259">
    <property type="entry name" value="PCBER_SDR_a"/>
    <property type="match status" value="1"/>
</dbReference>
<evidence type="ECO:0000313" key="7">
    <source>
        <dbReference type="Proteomes" id="UP000324241"/>
    </source>
</evidence>
<dbReference type="Pfam" id="PF05368">
    <property type="entry name" value="NmrA"/>
    <property type="match status" value="1"/>
</dbReference>
<feature type="domain" description="NmrA-like" evidence="3">
    <location>
        <begin position="6"/>
        <end position="231"/>
    </location>
</feature>
<evidence type="ECO:0000256" key="1">
    <source>
        <dbReference type="ARBA" id="ARBA00022857"/>
    </source>
</evidence>
<name>A0A4S3JWG4_9EURO</name>
<keyword evidence="1" id="KW-0521">NADP</keyword>
<dbReference type="EMBL" id="SOSA01000011">
    <property type="protein sequence ID" value="THC99767.1"/>
    <property type="molecule type" value="Genomic_DNA"/>
</dbReference>
<sequence>MSSPLKSVAVIGAGGSIGTIVVNGLIESSQFTITAITRSESKATFPAGVIVRKTNFSETDLEAAFKGKDAVISTVGSAAFSDQKKYVDAAVRAGVKRFIPSEFSASSLNAAVRGLLPLFEVKKELLEYLKAKEGEGLTWTGIFPSLLFDWGLGNGFLQFDIPNRKATIWDGGSKSFTLTNEKQLAQAVVSVLQYPQETQNQNINIASVETTQNEILAALEEETGAKWSVTSTTTDEQVSEARKKLGAGDFSGAFMLVRATTYASIPGLQSNYVKDLNLSNDLLGLELESVKKTVKRVVGN</sequence>
<dbReference type="VEuPathDB" id="FungiDB:EYZ11_000697"/>
<dbReference type="RefSeq" id="XP_033429713.1">
    <property type="nucleotide sequence ID" value="XM_033567718.1"/>
</dbReference>
<reference evidence="5 6" key="1">
    <citation type="submission" date="2019-03" db="EMBL/GenBank/DDBJ databases">
        <title>The genome sequence of a newly discovered highly antifungal drug resistant Aspergillus species, Aspergillus tanneri NIH 1004.</title>
        <authorList>
            <person name="Mounaud S."/>
            <person name="Singh I."/>
            <person name="Joardar V."/>
            <person name="Pakala S."/>
            <person name="Pakala S."/>
            <person name="Venepally P."/>
            <person name="Hoover J."/>
            <person name="Nierman W."/>
            <person name="Chung J."/>
            <person name="Losada L."/>
        </authorList>
    </citation>
    <scope>NUCLEOTIDE SEQUENCE [LARGE SCALE GENOMIC DNA]</scope>
    <source>
        <strain evidence="5 6">NIH1004</strain>
    </source>
</reference>
<accession>A0A4S3JWG4</accession>
<dbReference type="InterPro" id="IPR036291">
    <property type="entry name" value="NAD(P)-bd_dom_sf"/>
</dbReference>